<keyword evidence="2" id="KW-1185">Reference proteome</keyword>
<dbReference type="Proteomes" id="UP001596523">
    <property type="component" value="Unassembled WGS sequence"/>
</dbReference>
<gene>
    <name evidence="1" type="ORF">ACFQVC_29675</name>
</gene>
<evidence type="ECO:0008006" key="3">
    <source>
        <dbReference type="Google" id="ProtNLM"/>
    </source>
</evidence>
<evidence type="ECO:0000313" key="2">
    <source>
        <dbReference type="Proteomes" id="UP001596523"/>
    </source>
</evidence>
<organism evidence="1 2">
    <name type="scientific">Streptomyces monticola</name>
    <dbReference type="NCBI Taxonomy" id="2666263"/>
    <lineage>
        <taxon>Bacteria</taxon>
        <taxon>Bacillati</taxon>
        <taxon>Actinomycetota</taxon>
        <taxon>Actinomycetes</taxon>
        <taxon>Kitasatosporales</taxon>
        <taxon>Streptomycetaceae</taxon>
        <taxon>Streptomyces</taxon>
    </lineage>
</organism>
<dbReference type="RefSeq" id="WP_381836305.1">
    <property type="nucleotide sequence ID" value="NZ_JBHTCF010000015.1"/>
</dbReference>
<dbReference type="EMBL" id="JBHTCF010000015">
    <property type="protein sequence ID" value="MFC7308379.1"/>
    <property type="molecule type" value="Genomic_DNA"/>
</dbReference>
<comment type="caution">
    <text evidence="1">The sequence shown here is derived from an EMBL/GenBank/DDBJ whole genome shotgun (WGS) entry which is preliminary data.</text>
</comment>
<accession>A0ABW2JQG8</accession>
<name>A0ABW2JQG8_9ACTN</name>
<evidence type="ECO:0000313" key="1">
    <source>
        <dbReference type="EMBL" id="MFC7308379.1"/>
    </source>
</evidence>
<reference evidence="2" key="1">
    <citation type="journal article" date="2019" name="Int. J. Syst. Evol. Microbiol.">
        <title>The Global Catalogue of Microorganisms (GCM) 10K type strain sequencing project: providing services to taxonomists for standard genome sequencing and annotation.</title>
        <authorList>
            <consortium name="The Broad Institute Genomics Platform"/>
            <consortium name="The Broad Institute Genome Sequencing Center for Infectious Disease"/>
            <person name="Wu L."/>
            <person name="Ma J."/>
        </authorList>
    </citation>
    <scope>NUCLEOTIDE SEQUENCE [LARGE SCALE GENOMIC DNA]</scope>
    <source>
        <strain evidence="2">SYNS20</strain>
    </source>
</reference>
<proteinExistence type="predicted"/>
<protein>
    <recommendedName>
        <fullName evidence="3">HNH endonuclease</fullName>
    </recommendedName>
</protein>
<sequence>MPFLPLLIREGLSSATMFRVTSADSGQHSPIVNHRTPTAGTVKKLYGTAFRCAEPACSRPLYRQNNETGELLLNSHVAHIHARSEGGPRWDPDMPEEQNRGAGNLLLLCFDHATEVDDTPEHFPAELLRRWKTAQLDEYAEIGRSWPLSDVEAEEVAVASFDSRQVGIATAGAKTVLAAARCVGQLASTAHQKRRLPRDAAQAWQALRDRTTRSIPAYDANGERRPVEPSHMEAKPYHDALESALAESVATLEPLVINLVAELHAVSAADKRLAPWCDWVERQSGKLLSASGRWPGRPPSKDDDVLPEAIAKLQHASRQLSAAWRGDDASNPPEPEAPVSAPVEMEQQRAVREHCELLDAAGPWARATHRDYDAELYSRLVEAMQRVVDLPHVPSTLTVGLDATARRAAKVARNADDETYRALIHQATEQRPLACAVSLLRHLMLTAKDSERHTLQAEAMEEAAKALRAESWQTPDVWVDNRFHSRLLLAASAEISSAATVRQVLADAIEGDSELLHLMLGGVAQWSEQRDSRTWEHSGVSCQIAELPTWFPTEEIAAIIREELPDLEPADEDESERHRDDLHRLGSQVLWIAAGHECE</sequence>